<gene>
    <name evidence="1" type="ORF">CKS_0255</name>
</gene>
<dbReference type="AlphaFoldDB" id="H3R9E6"/>
<reference evidence="1 2" key="1">
    <citation type="journal article" date="2012" name="Mol. Microbiol.">
        <title>The genetic and structural basis of two distinct terminal side branch residues in stewartan and amylovoran exopolysaccharides and their potential role in host adaptation.</title>
        <authorList>
            <person name="Wang X."/>
            <person name="Yang F."/>
            <person name="von Bodman S.B."/>
        </authorList>
    </citation>
    <scope>NUCLEOTIDE SEQUENCE [LARGE SCALE GENOMIC DNA]</scope>
    <source>
        <strain evidence="1 2">DC283</strain>
    </source>
</reference>
<evidence type="ECO:0000313" key="1">
    <source>
        <dbReference type="EMBL" id="EHU01809.1"/>
    </source>
</evidence>
<dbReference type="RefSeq" id="WP_006117996.1">
    <property type="nucleotide sequence ID" value="NZ_AHIE01000002.1"/>
</dbReference>
<name>H3R9E6_PANSE</name>
<accession>H3R9E6</accession>
<sequence length="50" mass="5618">MDEKPATTGYVLPKFCPICAEIMQTSTLTVDGVTFDIWKCPECGYEEVKE</sequence>
<protein>
    <submittedName>
        <fullName evidence="1">Uncharacterized protein</fullName>
    </submittedName>
</protein>
<organism evidence="1 2">
    <name type="scientific">Pantoea stewartii subsp. stewartii DC283</name>
    <dbReference type="NCBI Taxonomy" id="660596"/>
    <lineage>
        <taxon>Bacteria</taxon>
        <taxon>Pseudomonadati</taxon>
        <taxon>Pseudomonadota</taxon>
        <taxon>Gammaproteobacteria</taxon>
        <taxon>Enterobacterales</taxon>
        <taxon>Erwiniaceae</taxon>
        <taxon>Pantoea</taxon>
    </lineage>
</organism>
<evidence type="ECO:0000313" key="2">
    <source>
        <dbReference type="Proteomes" id="UP000005050"/>
    </source>
</evidence>
<proteinExistence type="predicted"/>
<comment type="caution">
    <text evidence="1">The sequence shown here is derived from an EMBL/GenBank/DDBJ whole genome shotgun (WGS) entry which is preliminary data.</text>
</comment>
<dbReference type="EMBL" id="AHIE01000002">
    <property type="protein sequence ID" value="EHU01809.1"/>
    <property type="molecule type" value="Genomic_DNA"/>
</dbReference>
<dbReference type="Proteomes" id="UP000005050">
    <property type="component" value="Unassembled WGS sequence"/>
</dbReference>